<dbReference type="AlphaFoldDB" id="A0A7C4LQ84"/>
<organism evidence="3">
    <name type="scientific">Schlesneria paludicola</name>
    <dbReference type="NCBI Taxonomy" id="360056"/>
    <lineage>
        <taxon>Bacteria</taxon>
        <taxon>Pseudomonadati</taxon>
        <taxon>Planctomycetota</taxon>
        <taxon>Planctomycetia</taxon>
        <taxon>Planctomycetales</taxon>
        <taxon>Planctomycetaceae</taxon>
        <taxon>Schlesneria</taxon>
    </lineage>
</organism>
<gene>
    <name evidence="3" type="ORF">ENS64_18380</name>
</gene>
<keyword evidence="2" id="KW-1133">Transmembrane helix</keyword>
<feature type="region of interest" description="Disordered" evidence="1">
    <location>
        <begin position="72"/>
        <end position="92"/>
    </location>
</feature>
<feature type="compositionally biased region" description="Basic and acidic residues" evidence="1">
    <location>
        <begin position="76"/>
        <end position="92"/>
    </location>
</feature>
<protein>
    <submittedName>
        <fullName evidence="3">Uncharacterized protein</fullName>
    </submittedName>
</protein>
<keyword evidence="2" id="KW-0472">Membrane</keyword>
<proteinExistence type="predicted"/>
<evidence type="ECO:0000256" key="1">
    <source>
        <dbReference type="SAM" id="MobiDB-lite"/>
    </source>
</evidence>
<reference evidence="3" key="1">
    <citation type="journal article" date="2020" name="mSystems">
        <title>Genome- and Community-Level Interaction Insights into Carbon Utilization and Element Cycling Functions of Hydrothermarchaeota in Hydrothermal Sediment.</title>
        <authorList>
            <person name="Zhou Z."/>
            <person name="Liu Y."/>
            <person name="Xu W."/>
            <person name="Pan J."/>
            <person name="Luo Z.H."/>
            <person name="Li M."/>
        </authorList>
    </citation>
    <scope>NUCLEOTIDE SEQUENCE [LARGE SCALE GENOMIC DNA]</scope>
    <source>
        <strain evidence="3">SpSt-508</strain>
    </source>
</reference>
<comment type="caution">
    <text evidence="3">The sequence shown here is derived from an EMBL/GenBank/DDBJ whole genome shotgun (WGS) entry which is preliminary data.</text>
</comment>
<accession>A0A7C4LQ84</accession>
<evidence type="ECO:0000313" key="3">
    <source>
        <dbReference type="EMBL" id="HGT41219.1"/>
    </source>
</evidence>
<dbReference type="EMBL" id="DSVQ01000019">
    <property type="protein sequence ID" value="HGT41219.1"/>
    <property type="molecule type" value="Genomic_DNA"/>
</dbReference>
<sequence length="92" mass="10035">MTAPRRSERLFQLTAAFAGVFVLTVLALIAGTFGDPNSPANLWLNRHATWLLLAEVALIAVTGCAAMAADQRARRRADAETEHDSRQESLRS</sequence>
<evidence type="ECO:0000256" key="2">
    <source>
        <dbReference type="SAM" id="Phobius"/>
    </source>
</evidence>
<feature type="transmembrane region" description="Helical" evidence="2">
    <location>
        <begin position="50"/>
        <end position="69"/>
    </location>
</feature>
<name>A0A7C4LQ84_9PLAN</name>
<keyword evidence="2" id="KW-0812">Transmembrane</keyword>